<dbReference type="VEuPathDB" id="VectorBase:GPPI022317"/>
<accession>A0A1B0B8J8</accession>
<dbReference type="EMBL" id="JXJN01009947">
    <property type="status" value="NOT_ANNOTATED_CDS"/>
    <property type="molecule type" value="Genomic_DNA"/>
</dbReference>
<name>A0A1B0B8J8_9MUSC</name>
<feature type="chain" id="PRO_5008404583" evidence="1">
    <location>
        <begin position="21"/>
        <end position="154"/>
    </location>
</feature>
<dbReference type="EnsemblMetazoa" id="GPPI022317-RA">
    <property type="protein sequence ID" value="GPPI022317-PA"/>
    <property type="gene ID" value="GPPI022317"/>
</dbReference>
<keyword evidence="3" id="KW-1185">Reference proteome</keyword>
<dbReference type="InterPro" id="IPR036728">
    <property type="entry name" value="PBP_GOBP_sf"/>
</dbReference>
<evidence type="ECO:0000256" key="1">
    <source>
        <dbReference type="SAM" id="SignalP"/>
    </source>
</evidence>
<feature type="signal peptide" evidence="1">
    <location>
        <begin position="1"/>
        <end position="20"/>
    </location>
</feature>
<dbReference type="CDD" id="cd23992">
    <property type="entry name" value="PBP_GOBP"/>
    <property type="match status" value="1"/>
</dbReference>
<dbReference type="SUPFAM" id="SSF47565">
    <property type="entry name" value="Insect pheromone/odorant-binding proteins"/>
    <property type="match status" value="1"/>
</dbReference>
<dbReference type="Pfam" id="PF01395">
    <property type="entry name" value="PBP_GOBP"/>
    <property type="match status" value="1"/>
</dbReference>
<sequence length="154" mass="18106">MKFVFYIVFILFVKLTPAKQASNFEILMDMIRESVRECYEDEANTIKIEITEEGFRDILQGEQEEVSRNGKCLRYCILKNNNLFTPDNLLSEEDVLQFFENLFAVRDIDTNVIQQIIEKCDKAMKHEEDRCERAHTASVCILKQLKELELINSN</sequence>
<dbReference type="Proteomes" id="UP000092460">
    <property type="component" value="Unassembled WGS sequence"/>
</dbReference>
<protein>
    <submittedName>
        <fullName evidence="2">Uncharacterized protein</fullName>
    </submittedName>
</protein>
<organism evidence="2 3">
    <name type="scientific">Glossina palpalis gambiensis</name>
    <dbReference type="NCBI Taxonomy" id="67801"/>
    <lineage>
        <taxon>Eukaryota</taxon>
        <taxon>Metazoa</taxon>
        <taxon>Ecdysozoa</taxon>
        <taxon>Arthropoda</taxon>
        <taxon>Hexapoda</taxon>
        <taxon>Insecta</taxon>
        <taxon>Pterygota</taxon>
        <taxon>Neoptera</taxon>
        <taxon>Endopterygota</taxon>
        <taxon>Diptera</taxon>
        <taxon>Brachycera</taxon>
        <taxon>Muscomorpha</taxon>
        <taxon>Hippoboscoidea</taxon>
        <taxon>Glossinidae</taxon>
        <taxon>Glossina</taxon>
    </lineage>
</organism>
<dbReference type="Gene3D" id="1.10.238.20">
    <property type="entry name" value="Pheromone/general odorant binding protein domain"/>
    <property type="match status" value="1"/>
</dbReference>
<evidence type="ECO:0000313" key="3">
    <source>
        <dbReference type="Proteomes" id="UP000092460"/>
    </source>
</evidence>
<dbReference type="SMART" id="SM00708">
    <property type="entry name" value="PhBP"/>
    <property type="match status" value="1"/>
</dbReference>
<dbReference type="AlphaFoldDB" id="A0A1B0B8J8"/>
<proteinExistence type="predicted"/>
<dbReference type="GO" id="GO:0005549">
    <property type="term" value="F:odorant binding"/>
    <property type="evidence" value="ECO:0007669"/>
    <property type="project" value="InterPro"/>
</dbReference>
<reference evidence="2" key="2">
    <citation type="submission" date="2020-05" db="UniProtKB">
        <authorList>
            <consortium name="EnsemblMetazoa"/>
        </authorList>
    </citation>
    <scope>IDENTIFICATION</scope>
    <source>
        <strain evidence="2">IAEA</strain>
    </source>
</reference>
<keyword evidence="1" id="KW-0732">Signal</keyword>
<evidence type="ECO:0000313" key="2">
    <source>
        <dbReference type="EnsemblMetazoa" id="GPPI022317-PA"/>
    </source>
</evidence>
<reference evidence="3" key="1">
    <citation type="submission" date="2015-01" db="EMBL/GenBank/DDBJ databases">
        <authorList>
            <person name="Aksoy S."/>
            <person name="Warren W."/>
            <person name="Wilson R.K."/>
        </authorList>
    </citation>
    <scope>NUCLEOTIDE SEQUENCE [LARGE SCALE GENOMIC DNA]</scope>
    <source>
        <strain evidence="3">IAEA</strain>
    </source>
</reference>
<dbReference type="InterPro" id="IPR006170">
    <property type="entry name" value="PBP/GOBP"/>
</dbReference>